<dbReference type="EMBL" id="JAAAJA010000175">
    <property type="protein sequence ID" value="KAG0259763.1"/>
    <property type="molecule type" value="Genomic_DNA"/>
</dbReference>
<feature type="compositionally biased region" description="Acidic residues" evidence="1">
    <location>
        <begin position="46"/>
        <end position="61"/>
    </location>
</feature>
<feature type="compositionally biased region" description="Basic and acidic residues" evidence="1">
    <location>
        <begin position="30"/>
        <end position="45"/>
    </location>
</feature>
<name>A0A9P6U4X5_9FUNG</name>
<evidence type="ECO:0000313" key="3">
    <source>
        <dbReference type="Proteomes" id="UP000726737"/>
    </source>
</evidence>
<accession>A0A9P6U4X5</accession>
<protein>
    <submittedName>
        <fullName evidence="2">Uncharacterized protein</fullName>
    </submittedName>
</protein>
<feature type="region of interest" description="Disordered" evidence="1">
    <location>
        <begin position="1"/>
        <end position="61"/>
    </location>
</feature>
<proteinExistence type="predicted"/>
<comment type="caution">
    <text evidence="2">The sequence shown here is derived from an EMBL/GenBank/DDBJ whole genome shotgun (WGS) entry which is preliminary data.</text>
</comment>
<dbReference type="AlphaFoldDB" id="A0A9P6U4X5"/>
<dbReference type="Proteomes" id="UP000726737">
    <property type="component" value="Unassembled WGS sequence"/>
</dbReference>
<evidence type="ECO:0000256" key="1">
    <source>
        <dbReference type="SAM" id="MobiDB-lite"/>
    </source>
</evidence>
<evidence type="ECO:0000313" key="2">
    <source>
        <dbReference type="EMBL" id="KAG0259763.1"/>
    </source>
</evidence>
<sequence length="74" mass="7628">MAPNVLGPAKDGGAKGPVEPVSIFENDPGVDLKVEPGEPAHVLDRDGDEELGEGDDEGEEGEVAVAVAVIEFFV</sequence>
<keyword evidence="3" id="KW-1185">Reference proteome</keyword>
<organism evidence="2 3">
    <name type="scientific">Mortierella polycephala</name>
    <dbReference type="NCBI Taxonomy" id="41804"/>
    <lineage>
        <taxon>Eukaryota</taxon>
        <taxon>Fungi</taxon>
        <taxon>Fungi incertae sedis</taxon>
        <taxon>Mucoromycota</taxon>
        <taxon>Mortierellomycotina</taxon>
        <taxon>Mortierellomycetes</taxon>
        <taxon>Mortierellales</taxon>
        <taxon>Mortierellaceae</taxon>
        <taxon>Mortierella</taxon>
    </lineage>
</organism>
<gene>
    <name evidence="2" type="ORF">BG011_002374</name>
</gene>
<reference evidence="2" key="1">
    <citation type="journal article" date="2020" name="Fungal Divers.">
        <title>Resolving the Mortierellaceae phylogeny through synthesis of multi-gene phylogenetics and phylogenomics.</title>
        <authorList>
            <person name="Vandepol N."/>
            <person name="Liber J."/>
            <person name="Desiro A."/>
            <person name="Na H."/>
            <person name="Kennedy M."/>
            <person name="Barry K."/>
            <person name="Grigoriev I.V."/>
            <person name="Miller A.N."/>
            <person name="O'Donnell K."/>
            <person name="Stajich J.E."/>
            <person name="Bonito G."/>
        </authorList>
    </citation>
    <scope>NUCLEOTIDE SEQUENCE</scope>
    <source>
        <strain evidence="2">KOD948</strain>
    </source>
</reference>
<dbReference type="OrthoDB" id="10263980at2759"/>